<proteinExistence type="predicted"/>
<comment type="caution">
    <text evidence="1">The sequence shown here is derived from an EMBL/GenBank/DDBJ whole genome shotgun (WGS) entry which is preliminary data.</text>
</comment>
<reference evidence="1 2" key="1">
    <citation type="submission" date="2018-02" db="EMBL/GenBank/DDBJ databases">
        <title>Genome sequence of the basidiomycete white-rot fungus Phlebia centrifuga.</title>
        <authorList>
            <person name="Granchi Z."/>
            <person name="Peng M."/>
            <person name="de Vries R.P."/>
            <person name="Hilden K."/>
            <person name="Makela M.R."/>
            <person name="Grigoriev I."/>
            <person name="Riley R."/>
        </authorList>
    </citation>
    <scope>NUCLEOTIDE SEQUENCE [LARGE SCALE GENOMIC DNA]</scope>
    <source>
        <strain evidence="1 2">FBCC195</strain>
    </source>
</reference>
<evidence type="ECO:0000313" key="2">
    <source>
        <dbReference type="Proteomes" id="UP000186601"/>
    </source>
</evidence>
<dbReference type="EMBL" id="MLYV02000408">
    <property type="protein sequence ID" value="PSS00859.1"/>
    <property type="molecule type" value="Genomic_DNA"/>
</dbReference>
<name>A0A2R6Q289_9APHY</name>
<dbReference type="AlphaFoldDB" id="A0A2R6Q289"/>
<evidence type="ECO:0000313" key="1">
    <source>
        <dbReference type="EMBL" id="PSS00859.1"/>
    </source>
</evidence>
<protein>
    <submittedName>
        <fullName evidence="1">Uncharacterized protein</fullName>
    </submittedName>
</protein>
<sequence length="316" mass="34353">MGKRANADLLSSSAMKKQKTGAGAIPCNSQNAIDPTCTTIASTDDDAPTASKIGVQLITSRITIAGNRVALPAHEDAATTVTMNELDGIVNPGYIPDDTMRAVAVSNAENNRFPLTIAAKGEWGSPSSQNTKYLCVSNSPVTATVLGRVTSVYFFTNNGALQSRVKIGVQPLRGADRDAYNKLVNLKSQPRSKETRDIIYAARFQTERKRGDAAQTCIPYDRVWDARTTYGAKGVMMTQLSASDIAVNDIVLVEFAITRFKPNEGGSRYSNAWDRWTVSMELQDVILFYEAPEGVDVQQRAIINQASQGHDSEECF</sequence>
<accession>A0A2R6Q289</accession>
<organism evidence="1 2">
    <name type="scientific">Hermanssonia centrifuga</name>
    <dbReference type="NCBI Taxonomy" id="98765"/>
    <lineage>
        <taxon>Eukaryota</taxon>
        <taxon>Fungi</taxon>
        <taxon>Dikarya</taxon>
        <taxon>Basidiomycota</taxon>
        <taxon>Agaricomycotina</taxon>
        <taxon>Agaricomycetes</taxon>
        <taxon>Polyporales</taxon>
        <taxon>Meruliaceae</taxon>
        <taxon>Hermanssonia</taxon>
    </lineage>
</organism>
<gene>
    <name evidence="1" type="ORF">PHLCEN_2v4111</name>
</gene>
<dbReference type="OrthoDB" id="2756110at2759"/>
<dbReference type="Proteomes" id="UP000186601">
    <property type="component" value="Unassembled WGS sequence"/>
</dbReference>
<keyword evidence="2" id="KW-1185">Reference proteome</keyword>